<evidence type="ECO:0000313" key="9">
    <source>
        <dbReference type="Proteomes" id="UP000285575"/>
    </source>
</evidence>
<feature type="domain" description="EamA" evidence="7">
    <location>
        <begin position="12"/>
        <end position="144"/>
    </location>
</feature>
<feature type="transmembrane region" description="Helical" evidence="6">
    <location>
        <begin position="128"/>
        <end position="146"/>
    </location>
</feature>
<dbReference type="RefSeq" id="WP_128226720.1">
    <property type="nucleotide sequence ID" value="NZ_SACR01000001.1"/>
</dbReference>
<dbReference type="AlphaFoldDB" id="A0A437RQL8"/>
<reference evidence="8 9" key="1">
    <citation type="submission" date="2019-01" db="EMBL/GenBank/DDBJ databases">
        <authorList>
            <person name="Chen W.-M."/>
        </authorList>
    </citation>
    <scope>NUCLEOTIDE SEQUENCE [LARGE SCALE GENOMIC DNA]</scope>
    <source>
        <strain evidence="8 9">KYPY4</strain>
    </source>
</reference>
<feature type="transmembrane region" description="Helical" evidence="6">
    <location>
        <begin position="192"/>
        <end position="210"/>
    </location>
</feature>
<keyword evidence="4 6" id="KW-1133">Transmembrane helix</keyword>
<dbReference type="InterPro" id="IPR037185">
    <property type="entry name" value="EmrE-like"/>
</dbReference>
<dbReference type="Proteomes" id="UP000285575">
    <property type="component" value="Unassembled WGS sequence"/>
</dbReference>
<dbReference type="SUPFAM" id="SSF103481">
    <property type="entry name" value="Multidrug resistance efflux transporter EmrE"/>
    <property type="match status" value="2"/>
</dbReference>
<feature type="transmembrane region" description="Helical" evidence="6">
    <location>
        <begin position="222"/>
        <end position="242"/>
    </location>
</feature>
<gene>
    <name evidence="8" type="ORF">EOE66_00375</name>
</gene>
<dbReference type="OrthoDB" id="184388at2"/>
<feature type="transmembrane region" description="Helical" evidence="6">
    <location>
        <begin position="41"/>
        <end position="61"/>
    </location>
</feature>
<feature type="transmembrane region" description="Helical" evidence="6">
    <location>
        <begin position="73"/>
        <end position="96"/>
    </location>
</feature>
<feature type="domain" description="EamA" evidence="7">
    <location>
        <begin position="161"/>
        <end position="296"/>
    </location>
</feature>
<comment type="caution">
    <text evidence="8">The sequence shown here is derived from an EMBL/GenBank/DDBJ whole genome shotgun (WGS) entry which is preliminary data.</text>
</comment>
<proteinExistence type="inferred from homology"/>
<dbReference type="PANTHER" id="PTHR32322:SF2">
    <property type="entry name" value="EAMA DOMAIN-CONTAINING PROTEIN"/>
    <property type="match status" value="1"/>
</dbReference>
<dbReference type="InterPro" id="IPR000620">
    <property type="entry name" value="EamA_dom"/>
</dbReference>
<keyword evidence="3 6" id="KW-0812">Transmembrane</keyword>
<evidence type="ECO:0000256" key="6">
    <source>
        <dbReference type="SAM" id="Phobius"/>
    </source>
</evidence>
<feature type="transmembrane region" description="Helical" evidence="6">
    <location>
        <begin position="254"/>
        <end position="273"/>
    </location>
</feature>
<keyword evidence="9" id="KW-1185">Reference proteome</keyword>
<accession>A0A437RQL8</accession>
<dbReference type="Pfam" id="PF00892">
    <property type="entry name" value="EamA"/>
    <property type="match status" value="2"/>
</dbReference>
<evidence type="ECO:0000259" key="7">
    <source>
        <dbReference type="Pfam" id="PF00892"/>
    </source>
</evidence>
<evidence type="ECO:0000256" key="2">
    <source>
        <dbReference type="ARBA" id="ARBA00007362"/>
    </source>
</evidence>
<dbReference type="EMBL" id="SACR01000001">
    <property type="protein sequence ID" value="RVU49079.1"/>
    <property type="molecule type" value="Genomic_DNA"/>
</dbReference>
<dbReference type="InterPro" id="IPR050638">
    <property type="entry name" value="AA-Vitamin_Transporters"/>
</dbReference>
<evidence type="ECO:0000256" key="4">
    <source>
        <dbReference type="ARBA" id="ARBA00022989"/>
    </source>
</evidence>
<comment type="subcellular location">
    <subcellularLocation>
        <location evidence="1">Membrane</location>
        <topology evidence="1">Multi-pass membrane protein</topology>
    </subcellularLocation>
</comment>
<feature type="transmembrane region" description="Helical" evidence="6">
    <location>
        <begin position="279"/>
        <end position="296"/>
    </location>
</feature>
<organism evidence="8 9">
    <name type="scientific">Rubrivivax rivuli</name>
    <dbReference type="NCBI Taxonomy" id="1862385"/>
    <lineage>
        <taxon>Bacteria</taxon>
        <taxon>Pseudomonadati</taxon>
        <taxon>Pseudomonadota</taxon>
        <taxon>Betaproteobacteria</taxon>
        <taxon>Burkholderiales</taxon>
        <taxon>Sphaerotilaceae</taxon>
        <taxon>Rubrivivax</taxon>
    </lineage>
</organism>
<dbReference type="GO" id="GO:0016020">
    <property type="term" value="C:membrane"/>
    <property type="evidence" value="ECO:0007669"/>
    <property type="project" value="UniProtKB-SubCell"/>
</dbReference>
<feature type="transmembrane region" description="Helical" evidence="6">
    <location>
        <begin position="158"/>
        <end position="180"/>
    </location>
</feature>
<evidence type="ECO:0000313" key="8">
    <source>
        <dbReference type="EMBL" id="RVU49079.1"/>
    </source>
</evidence>
<sequence>MSSDRRTQLDAMAVVLLVGCSAVWGLGQVAAKVGLAEMPPLLQAGLRSLGAAVLLLAWAAWRGTPVWQRDGTWRGGLAAGALFAAEFACIFIGLQYTSASRMAVFIYLAPFVVALGMPFIARNEKLHAAQLAGLALAFGGVVWAFAEGFAAPTLGPMQWVGDGLGLLAALLWGLTTLTLRGSKLATAAPEKTLLWQLGVSGVALTAAGLLHGEVWPAVVGALPWAALAFQTVIVSFVSYLVWFWLLRHYPATRISAFTLLTPMFGLLAGVLLLNEPLTLRLGVALVAVCGGIALVNRPAPKR</sequence>
<evidence type="ECO:0000256" key="5">
    <source>
        <dbReference type="ARBA" id="ARBA00023136"/>
    </source>
</evidence>
<feature type="transmembrane region" description="Helical" evidence="6">
    <location>
        <begin position="102"/>
        <end position="121"/>
    </location>
</feature>
<keyword evidence="5 6" id="KW-0472">Membrane</keyword>
<protein>
    <submittedName>
        <fullName evidence="8">DMT family transporter</fullName>
    </submittedName>
</protein>
<evidence type="ECO:0000256" key="3">
    <source>
        <dbReference type="ARBA" id="ARBA00022692"/>
    </source>
</evidence>
<evidence type="ECO:0000256" key="1">
    <source>
        <dbReference type="ARBA" id="ARBA00004141"/>
    </source>
</evidence>
<comment type="similarity">
    <text evidence="2">Belongs to the EamA transporter family.</text>
</comment>
<dbReference type="PANTHER" id="PTHR32322">
    <property type="entry name" value="INNER MEMBRANE TRANSPORTER"/>
    <property type="match status" value="1"/>
</dbReference>
<name>A0A437RQL8_9BURK</name>